<evidence type="ECO:0000256" key="1">
    <source>
        <dbReference type="ARBA" id="ARBA00004123"/>
    </source>
</evidence>
<evidence type="ECO:0000313" key="10">
    <source>
        <dbReference type="EMBL" id="GHP12356.1"/>
    </source>
</evidence>
<comment type="subcellular location">
    <subcellularLocation>
        <location evidence="2">Cytoplasm</location>
    </subcellularLocation>
    <subcellularLocation>
        <location evidence="1">Nucleus</location>
    </subcellularLocation>
</comment>
<keyword evidence="11" id="KW-1185">Reference proteome</keyword>
<dbReference type="AlphaFoldDB" id="A0A830HY22"/>
<evidence type="ECO:0000313" key="11">
    <source>
        <dbReference type="Proteomes" id="UP000660262"/>
    </source>
</evidence>
<dbReference type="PANTHER" id="PTHR14145:SF2">
    <property type="entry name" value="COP9 SIGNALOSOME COMPLEX SUBUNIT 1"/>
    <property type="match status" value="1"/>
</dbReference>
<dbReference type="SUPFAM" id="SSF46785">
    <property type="entry name" value="Winged helix' DNA-binding domain"/>
    <property type="match status" value="1"/>
</dbReference>
<evidence type="ECO:0000256" key="4">
    <source>
        <dbReference type="ARBA" id="ARBA00022490"/>
    </source>
</evidence>
<feature type="region of interest" description="Disordered" evidence="8">
    <location>
        <begin position="1"/>
        <end position="34"/>
    </location>
</feature>
<proteinExistence type="inferred from homology"/>
<dbReference type="InterPro" id="IPR036390">
    <property type="entry name" value="WH_DNA-bd_sf"/>
</dbReference>
<dbReference type="PANTHER" id="PTHR14145">
    <property type="entry name" value="26S PROTESOME SUBUNIT 6"/>
    <property type="match status" value="1"/>
</dbReference>
<gene>
    <name evidence="10" type="ORF">PPROV_001108400</name>
</gene>
<reference evidence="10" key="1">
    <citation type="submission" date="2020-10" db="EMBL/GenBank/DDBJ databases">
        <title>Unveiling of a novel bifunctional photoreceptor, Dualchrome1, isolated from a cosmopolitan green alga.</title>
        <authorList>
            <person name="Suzuki S."/>
            <person name="Kawachi M."/>
        </authorList>
    </citation>
    <scope>NUCLEOTIDE SEQUENCE</scope>
    <source>
        <strain evidence="10">NIES 2893</strain>
    </source>
</reference>
<keyword evidence="6" id="KW-0539">Nucleus</keyword>
<keyword evidence="7" id="KW-0175">Coiled coil</keyword>
<dbReference type="EMBL" id="BNJQ01000041">
    <property type="protein sequence ID" value="GHP12356.1"/>
    <property type="molecule type" value="Genomic_DNA"/>
</dbReference>
<dbReference type="OrthoDB" id="422427at2759"/>
<dbReference type="Pfam" id="PF01399">
    <property type="entry name" value="PCI"/>
    <property type="match status" value="1"/>
</dbReference>
<dbReference type="Proteomes" id="UP000660262">
    <property type="component" value="Unassembled WGS sequence"/>
</dbReference>
<sequence length="502" mass="52731">MLAMEDAAPGAAPPSASAAAAQQPSQANTTNHSGGGELGFDLDTYISAYTGHAKITRLLWVAEQSAANDALLRQEALRIALDESKRGENTDLYAAVCKEANLEPDAAFIASTDARAAARLERLMNELQIARNNLIKESIRMGYSDVGRHHEACGDFDKALKAYTRGRDYCTTSRQVASTCVDIVRAALFMGSYTHVSNYAAKAESALNAGTSSGTSVDGVAAAAASDASTASRIHCAAGLAALDARKWHVAARRFVRVAADGPPLGGPDAASSRECALYGALCALASFDRGELKTLLGKSGMSAQRGDVDGAAAAASDDVDVVDEDAAAGGASTSSPASKGGRGETSLLELAPEARDAVAAFVSQRFAVCLERLEQLRRAAELDMYVGPRLAELLELVRERALAQYCVPFSRVALPRLASAFGLSVEDAERAVVKLVLAGTLGEARVDVAGGWVARVHEDSRDEAIKSVRRANKAFKRLVGVSLLRSHLVRLPASQQVQSAK</sequence>
<comment type="similarity">
    <text evidence="3">Belongs to the CSN1 family.</text>
</comment>
<feature type="compositionally biased region" description="Low complexity" evidence="8">
    <location>
        <begin position="7"/>
        <end position="27"/>
    </location>
</feature>
<evidence type="ECO:0000256" key="3">
    <source>
        <dbReference type="ARBA" id="ARBA00008793"/>
    </source>
</evidence>
<dbReference type="Gene3D" id="1.25.40.570">
    <property type="match status" value="1"/>
</dbReference>
<dbReference type="Pfam" id="PF10602">
    <property type="entry name" value="RPN7"/>
    <property type="match status" value="1"/>
</dbReference>
<dbReference type="GO" id="GO:0008180">
    <property type="term" value="C:COP9 signalosome"/>
    <property type="evidence" value="ECO:0007669"/>
    <property type="project" value="UniProtKB-KW"/>
</dbReference>
<dbReference type="SMART" id="SM00088">
    <property type="entry name" value="PINT"/>
    <property type="match status" value="1"/>
</dbReference>
<evidence type="ECO:0000256" key="7">
    <source>
        <dbReference type="SAM" id="Coils"/>
    </source>
</evidence>
<evidence type="ECO:0000256" key="2">
    <source>
        <dbReference type="ARBA" id="ARBA00004496"/>
    </source>
</evidence>
<organism evidence="10 11">
    <name type="scientific">Pycnococcus provasolii</name>
    <dbReference type="NCBI Taxonomy" id="41880"/>
    <lineage>
        <taxon>Eukaryota</taxon>
        <taxon>Viridiplantae</taxon>
        <taxon>Chlorophyta</taxon>
        <taxon>Pseudoscourfieldiophyceae</taxon>
        <taxon>Pseudoscourfieldiales</taxon>
        <taxon>Pycnococcaceae</taxon>
        <taxon>Pycnococcus</taxon>
    </lineage>
</organism>
<accession>A0A830HY22</accession>
<evidence type="ECO:0000256" key="8">
    <source>
        <dbReference type="SAM" id="MobiDB-lite"/>
    </source>
</evidence>
<dbReference type="InterPro" id="IPR019585">
    <property type="entry name" value="Rpn7/CSN1"/>
</dbReference>
<keyword evidence="5" id="KW-0736">Signalosome</keyword>
<dbReference type="InterPro" id="IPR000717">
    <property type="entry name" value="PCI_dom"/>
</dbReference>
<comment type="caution">
    <text evidence="10">The sequence shown here is derived from an EMBL/GenBank/DDBJ whole genome shotgun (WGS) entry which is preliminary data.</text>
</comment>
<name>A0A830HY22_9CHLO</name>
<keyword evidence="4" id="KW-0963">Cytoplasm</keyword>
<evidence type="ECO:0000256" key="6">
    <source>
        <dbReference type="ARBA" id="ARBA00023242"/>
    </source>
</evidence>
<protein>
    <submittedName>
        <fullName evidence="10">Fus6 protein</fullName>
    </submittedName>
</protein>
<evidence type="ECO:0000259" key="9">
    <source>
        <dbReference type="SMART" id="SM00088"/>
    </source>
</evidence>
<feature type="domain" description="PCI" evidence="9">
    <location>
        <begin position="389"/>
        <end position="469"/>
    </location>
</feature>
<feature type="coiled-coil region" evidence="7">
    <location>
        <begin position="113"/>
        <end position="140"/>
    </location>
</feature>
<dbReference type="InterPro" id="IPR045135">
    <property type="entry name" value="Rpn7_N"/>
</dbReference>
<dbReference type="GO" id="GO:0005737">
    <property type="term" value="C:cytoplasm"/>
    <property type="evidence" value="ECO:0007669"/>
    <property type="project" value="UniProtKB-SubCell"/>
</dbReference>
<evidence type="ECO:0000256" key="5">
    <source>
        <dbReference type="ARBA" id="ARBA00022790"/>
    </source>
</evidence>